<dbReference type="GO" id="GO:0052621">
    <property type="term" value="F:diguanylate cyclase activity"/>
    <property type="evidence" value="ECO:0007669"/>
    <property type="project" value="TreeGrafter"/>
</dbReference>
<keyword evidence="3 6" id="KW-0812">Transmembrane</keyword>
<keyword evidence="9" id="KW-1185">Reference proteome</keyword>
<feature type="transmembrane region" description="Helical" evidence="6">
    <location>
        <begin position="7"/>
        <end position="29"/>
    </location>
</feature>
<dbReference type="KEGG" id="cpor:BED41_11100"/>
<evidence type="ECO:0000256" key="3">
    <source>
        <dbReference type="ARBA" id="ARBA00022692"/>
    </source>
</evidence>
<comment type="subcellular location">
    <subcellularLocation>
        <location evidence="1">Cell membrane</location>
        <topology evidence="1">Multi-pass membrane protein</topology>
    </subcellularLocation>
</comment>
<evidence type="ECO:0000256" key="1">
    <source>
        <dbReference type="ARBA" id="ARBA00004651"/>
    </source>
</evidence>
<dbReference type="PANTHER" id="PTHR45138:SF9">
    <property type="entry name" value="DIGUANYLATE CYCLASE DGCM-RELATED"/>
    <property type="match status" value="1"/>
</dbReference>
<protein>
    <recommendedName>
        <fullName evidence="7">GGDEF domain-containing protein</fullName>
    </recommendedName>
</protein>
<dbReference type="SMART" id="SM00267">
    <property type="entry name" value="GGDEF"/>
    <property type="match status" value="1"/>
</dbReference>
<dbReference type="GeneID" id="83058394"/>
<evidence type="ECO:0000256" key="6">
    <source>
        <dbReference type="SAM" id="Phobius"/>
    </source>
</evidence>
<dbReference type="GO" id="GO:0005886">
    <property type="term" value="C:plasma membrane"/>
    <property type="evidence" value="ECO:0007669"/>
    <property type="project" value="UniProtKB-SubCell"/>
</dbReference>
<evidence type="ECO:0000313" key="8">
    <source>
        <dbReference type="EMBL" id="ANZ45569.1"/>
    </source>
</evidence>
<evidence type="ECO:0000256" key="2">
    <source>
        <dbReference type="ARBA" id="ARBA00022475"/>
    </source>
</evidence>
<dbReference type="InterPro" id="IPR029787">
    <property type="entry name" value="Nucleotide_cyclase"/>
</dbReference>
<gene>
    <name evidence="8" type="ORF">BED41_11100</name>
</gene>
<reference evidence="8" key="1">
    <citation type="submission" date="2016-08" db="EMBL/GenBank/DDBJ databases">
        <title>Complete genome of Cloacibacillus porcorum.</title>
        <authorList>
            <person name="Looft T."/>
            <person name="Bayles D.O."/>
            <person name="Alt D.P."/>
        </authorList>
    </citation>
    <scope>NUCLEOTIDE SEQUENCE [LARGE SCALE GENOMIC DNA]</scope>
    <source>
        <strain evidence="8">CL-84</strain>
    </source>
</reference>
<dbReference type="EMBL" id="CP016757">
    <property type="protein sequence ID" value="ANZ45569.1"/>
    <property type="molecule type" value="Genomic_DNA"/>
</dbReference>
<dbReference type="InterPro" id="IPR043128">
    <property type="entry name" value="Rev_trsase/Diguanyl_cyclase"/>
</dbReference>
<dbReference type="SUPFAM" id="SSF55073">
    <property type="entry name" value="Nucleotide cyclase"/>
    <property type="match status" value="1"/>
</dbReference>
<dbReference type="NCBIfam" id="TIGR00254">
    <property type="entry name" value="GGDEF"/>
    <property type="match status" value="1"/>
</dbReference>
<evidence type="ECO:0000256" key="4">
    <source>
        <dbReference type="ARBA" id="ARBA00022989"/>
    </source>
</evidence>
<dbReference type="Gene3D" id="3.30.450.20">
    <property type="entry name" value="PAS domain"/>
    <property type="match status" value="1"/>
</dbReference>
<dbReference type="STRING" id="1197717.BED41_11100"/>
<dbReference type="Proteomes" id="UP000093044">
    <property type="component" value="Chromosome"/>
</dbReference>
<keyword evidence="5 6" id="KW-0472">Membrane</keyword>
<evidence type="ECO:0000256" key="5">
    <source>
        <dbReference type="ARBA" id="ARBA00023136"/>
    </source>
</evidence>
<dbReference type="OrthoDB" id="1964at2"/>
<feature type="domain" description="GGDEF" evidence="7">
    <location>
        <begin position="356"/>
        <end position="486"/>
    </location>
</feature>
<sequence length="486" mass="55925">MRRNIIPVCLVIAFVIIGGFTMSAFFSYFSFQTLFKKDVEAVSELTSENIFVNINNLMDRPINVSLAMANDTFLRSFMLKEEERKLTPGDLELLRNYLESYQKKYCFDSVFLVSVKTGAYYHYKNGIDRYMRPGEPENEWYFKFLKEQQECSLNVDNDEAKDNIITVFVNCKLTDSEGKLLAVVGVGMETPYVQQFLVENEKKYGINAFLIDEQGNIQLSSELTEFAGVNLFKDESFRAMAAAIVRNTEAPEYKWYHSREADGYVITKYVPNLNWYLVVEKNTRDFKIKMFSQLGLEFIFTLLVVILVVTVTTVIIRRYNREVMDLAEKDLLTGVKNRTSYERETIKHSLNMAKYEHFGIGVFDLNNLKMVNDIYGHQAGDTYIKKFSAMLCGAFGGDAVFRIGGDEFAVLFININEAEVRDRWHMLLEKFKGMGRPGEPKISAAFGAAFRDAAELNTIGKIFKTADDNMYLDKERIKGKPHNETR</sequence>
<evidence type="ECO:0000259" key="7">
    <source>
        <dbReference type="PROSITE" id="PS50887"/>
    </source>
</evidence>
<evidence type="ECO:0000313" key="9">
    <source>
        <dbReference type="Proteomes" id="UP000093044"/>
    </source>
</evidence>
<dbReference type="PANTHER" id="PTHR45138">
    <property type="entry name" value="REGULATORY COMPONENTS OF SENSORY TRANSDUCTION SYSTEM"/>
    <property type="match status" value="1"/>
</dbReference>
<accession>A0A1B2I6G5</accession>
<dbReference type="InterPro" id="IPR000160">
    <property type="entry name" value="GGDEF_dom"/>
</dbReference>
<dbReference type="PROSITE" id="PS50887">
    <property type="entry name" value="GGDEF"/>
    <property type="match status" value="1"/>
</dbReference>
<dbReference type="Gene3D" id="3.30.70.270">
    <property type="match status" value="1"/>
</dbReference>
<organism evidence="8 9">
    <name type="scientific">Cloacibacillus porcorum</name>
    <dbReference type="NCBI Taxonomy" id="1197717"/>
    <lineage>
        <taxon>Bacteria</taxon>
        <taxon>Thermotogati</taxon>
        <taxon>Synergistota</taxon>
        <taxon>Synergistia</taxon>
        <taxon>Synergistales</taxon>
        <taxon>Synergistaceae</taxon>
        <taxon>Cloacibacillus</taxon>
    </lineage>
</organism>
<dbReference type="AlphaFoldDB" id="A0A1B2I6G5"/>
<feature type="transmembrane region" description="Helical" evidence="6">
    <location>
        <begin position="294"/>
        <end position="316"/>
    </location>
</feature>
<proteinExistence type="predicted"/>
<name>A0A1B2I6G5_9BACT</name>
<dbReference type="CDD" id="cd01949">
    <property type="entry name" value="GGDEF"/>
    <property type="match status" value="1"/>
</dbReference>
<dbReference type="InterPro" id="IPR033479">
    <property type="entry name" value="dCache_1"/>
</dbReference>
<dbReference type="Pfam" id="PF00990">
    <property type="entry name" value="GGDEF"/>
    <property type="match status" value="1"/>
</dbReference>
<dbReference type="Pfam" id="PF02743">
    <property type="entry name" value="dCache_1"/>
    <property type="match status" value="1"/>
</dbReference>
<keyword evidence="2" id="KW-1003">Cell membrane</keyword>
<keyword evidence="4 6" id="KW-1133">Transmembrane helix</keyword>
<dbReference type="InterPro" id="IPR050469">
    <property type="entry name" value="Diguanylate_Cyclase"/>
</dbReference>
<dbReference type="RefSeq" id="WP_066746125.1">
    <property type="nucleotide sequence ID" value="NZ_CP016757.1"/>
</dbReference>